<feature type="domain" description="HTH araC/xylS-type" evidence="15">
    <location>
        <begin position="107"/>
        <end position="205"/>
    </location>
</feature>
<dbReference type="PANTHER" id="PTHR43003">
    <property type="entry name" value="DNA-3-METHYLADENINE GLYCOSYLASE"/>
    <property type="match status" value="1"/>
</dbReference>
<keyword evidence="13" id="KW-0234">DNA repair</keyword>
<evidence type="ECO:0000313" key="17">
    <source>
        <dbReference type="Proteomes" id="UP001500984"/>
    </source>
</evidence>
<evidence type="ECO:0000256" key="6">
    <source>
        <dbReference type="ARBA" id="ARBA00022723"/>
    </source>
</evidence>
<feature type="region of interest" description="Disordered" evidence="14">
    <location>
        <begin position="202"/>
        <end position="234"/>
    </location>
</feature>
<keyword evidence="12" id="KW-0804">Transcription</keyword>
<feature type="region of interest" description="Disordered" evidence="14">
    <location>
        <begin position="567"/>
        <end position="590"/>
    </location>
</feature>
<dbReference type="Pfam" id="PF06029">
    <property type="entry name" value="AlkA_N"/>
    <property type="match status" value="1"/>
</dbReference>
<evidence type="ECO:0000256" key="7">
    <source>
        <dbReference type="ARBA" id="ARBA00022763"/>
    </source>
</evidence>
<evidence type="ECO:0000256" key="10">
    <source>
        <dbReference type="ARBA" id="ARBA00023125"/>
    </source>
</evidence>
<keyword evidence="6" id="KW-0479">Metal-binding</keyword>
<gene>
    <name evidence="16" type="ORF">GCM10009823_04070</name>
</gene>
<evidence type="ECO:0000259" key="15">
    <source>
        <dbReference type="PROSITE" id="PS01124"/>
    </source>
</evidence>
<dbReference type="InterPro" id="IPR051912">
    <property type="entry name" value="Alkylbase_DNA_Glycosylase/TA"/>
</dbReference>
<keyword evidence="10" id="KW-0238">DNA-binding</keyword>
<organism evidence="16 17">
    <name type="scientific">Brevibacterium salitolerans</name>
    <dbReference type="NCBI Taxonomy" id="1403566"/>
    <lineage>
        <taxon>Bacteria</taxon>
        <taxon>Bacillati</taxon>
        <taxon>Actinomycetota</taxon>
        <taxon>Actinomycetes</taxon>
        <taxon>Micrococcales</taxon>
        <taxon>Brevibacteriaceae</taxon>
        <taxon>Brevibacterium</taxon>
    </lineage>
</organism>
<dbReference type="CDD" id="cd00056">
    <property type="entry name" value="ENDO3c"/>
    <property type="match status" value="1"/>
</dbReference>
<reference evidence="16 17" key="1">
    <citation type="journal article" date="2019" name="Int. J. Syst. Evol. Microbiol.">
        <title>The Global Catalogue of Microorganisms (GCM) 10K type strain sequencing project: providing services to taxonomists for standard genome sequencing and annotation.</title>
        <authorList>
            <consortium name="The Broad Institute Genomics Platform"/>
            <consortium name="The Broad Institute Genome Sequencing Center for Infectious Disease"/>
            <person name="Wu L."/>
            <person name="Ma J."/>
        </authorList>
    </citation>
    <scope>NUCLEOTIDE SEQUENCE [LARGE SCALE GENOMIC DNA]</scope>
    <source>
        <strain evidence="16 17">JCM 15900</strain>
    </source>
</reference>
<dbReference type="Gene3D" id="3.30.310.20">
    <property type="entry name" value="DNA-3-methyladenine glycosylase AlkA, N-terminal domain"/>
    <property type="match status" value="1"/>
</dbReference>
<dbReference type="Gene3D" id="1.10.1670.10">
    <property type="entry name" value="Helix-hairpin-Helix base-excision DNA repair enzymes (C-terminal)"/>
    <property type="match status" value="1"/>
</dbReference>
<dbReference type="SMART" id="SM00342">
    <property type="entry name" value="HTH_ARAC"/>
    <property type="match status" value="1"/>
</dbReference>
<evidence type="ECO:0000256" key="11">
    <source>
        <dbReference type="ARBA" id="ARBA00023159"/>
    </source>
</evidence>
<evidence type="ECO:0000256" key="14">
    <source>
        <dbReference type="SAM" id="MobiDB-lite"/>
    </source>
</evidence>
<name>A0ABN2WE89_9MICO</name>
<dbReference type="SMART" id="SM01009">
    <property type="entry name" value="AlkA_N"/>
    <property type="match status" value="1"/>
</dbReference>
<dbReference type="PANTHER" id="PTHR43003:SF13">
    <property type="entry name" value="DNA-3-METHYLADENINE GLYCOSYLASE 2"/>
    <property type="match status" value="1"/>
</dbReference>
<dbReference type="Gene3D" id="3.40.10.10">
    <property type="entry name" value="DNA Methylphosphotriester Repair Domain"/>
    <property type="match status" value="1"/>
</dbReference>
<dbReference type="InterPro" id="IPR003265">
    <property type="entry name" value="HhH-GPD_domain"/>
</dbReference>
<keyword evidence="17" id="KW-1185">Reference proteome</keyword>
<sequence length="590" mass="62084">MSDFRQRRVLAACLTGPMSTVDPVFEERYRAISARDSRFDGQFYTAVTSTGIYCRPSCPARTPRREHVVFHLTAASAHEAGFRACKRCLPEAAPGTPAWNLRGDVAARAMRLLLDGELDRGGVPALAERLGYSPRHLSRILVAELGAGPAALARAHRAQIARSLLVDTDLPLAQVAHAAGFGSVRQFNDTVREVFAVSPSQLRAQRPAARRRRTAATRDGAVPPGQSAAPGQAVAPAGVHAPGLLVRVALPTRPPFDAPGVFDFLARRAVAGVEHVRTSDDGALVYARTLSLPHGPGAAQVTARCEAAAGRSTRTWSLHAELELTDVADLPPALARIRRLFDLDADPEAVDAALCLDPALAPRVRAVPGIRVPGAVDGPEIVVRALVGQQISVQAARTHLGRLVAAAGTAHTSRFAGLTHVFPAPQDILAAVPPPPDEGPLDPHRPLRLPRRSITAVRTAARALASGELPVHPAAEAPALRAGLLALPGVGPWTAAYVAMRVLGDPDAWLPGDVALLHGAAATGAFAMGSAPRARAHRELAAHAQRWAPWRSYAALHLWRAAALGDAPPMPSGVRPGTDPSTAPPEGPHS</sequence>
<keyword evidence="11" id="KW-0010">Activator</keyword>
<keyword evidence="4" id="KW-0489">Methyltransferase</keyword>
<evidence type="ECO:0000256" key="12">
    <source>
        <dbReference type="ARBA" id="ARBA00023163"/>
    </source>
</evidence>
<dbReference type="InterPro" id="IPR010316">
    <property type="entry name" value="AlkA_N"/>
</dbReference>
<evidence type="ECO:0000256" key="13">
    <source>
        <dbReference type="ARBA" id="ARBA00023204"/>
    </source>
</evidence>
<accession>A0ABN2WE89</accession>
<dbReference type="PROSITE" id="PS00041">
    <property type="entry name" value="HTH_ARAC_FAMILY_1"/>
    <property type="match status" value="1"/>
</dbReference>
<dbReference type="InterPro" id="IPR035451">
    <property type="entry name" value="Ada-like_dom_sf"/>
</dbReference>
<feature type="compositionally biased region" description="Low complexity" evidence="14">
    <location>
        <begin position="217"/>
        <end position="234"/>
    </location>
</feature>
<evidence type="ECO:0000313" key="16">
    <source>
        <dbReference type="EMBL" id="GAA2088755.1"/>
    </source>
</evidence>
<dbReference type="InterPro" id="IPR018062">
    <property type="entry name" value="HTH_AraC-typ_CS"/>
</dbReference>
<dbReference type="Gene3D" id="1.10.340.30">
    <property type="entry name" value="Hypothetical protein, domain 2"/>
    <property type="match status" value="1"/>
</dbReference>
<evidence type="ECO:0000256" key="1">
    <source>
        <dbReference type="ARBA" id="ARBA00000086"/>
    </source>
</evidence>
<dbReference type="Proteomes" id="UP001500984">
    <property type="component" value="Unassembled WGS sequence"/>
</dbReference>
<dbReference type="SUPFAM" id="SSF48150">
    <property type="entry name" value="DNA-glycosylase"/>
    <property type="match status" value="1"/>
</dbReference>
<keyword evidence="7" id="KW-0227">DNA damage</keyword>
<protein>
    <recommendedName>
        <fullName evidence="3">DNA-3-methyladenine glycosylase II</fullName>
        <ecNumber evidence="3">3.2.2.21</ecNumber>
    </recommendedName>
</protein>
<comment type="cofactor">
    <cofactor evidence="2">
        <name>Zn(2+)</name>
        <dbReference type="ChEBI" id="CHEBI:29105"/>
    </cofactor>
</comment>
<dbReference type="SUPFAM" id="SSF46689">
    <property type="entry name" value="Homeodomain-like"/>
    <property type="match status" value="1"/>
</dbReference>
<dbReference type="Pfam" id="PF12833">
    <property type="entry name" value="HTH_18"/>
    <property type="match status" value="1"/>
</dbReference>
<keyword evidence="9" id="KW-0805">Transcription regulation</keyword>
<dbReference type="SMART" id="SM00478">
    <property type="entry name" value="ENDO3c"/>
    <property type="match status" value="1"/>
</dbReference>
<dbReference type="SUPFAM" id="SSF55945">
    <property type="entry name" value="TATA-box binding protein-like"/>
    <property type="match status" value="1"/>
</dbReference>
<dbReference type="Gene3D" id="1.10.10.60">
    <property type="entry name" value="Homeodomain-like"/>
    <property type="match status" value="1"/>
</dbReference>
<dbReference type="Pfam" id="PF02805">
    <property type="entry name" value="Ada_Zn_binding"/>
    <property type="match status" value="1"/>
</dbReference>
<dbReference type="EMBL" id="BAAAPZ010000002">
    <property type="protein sequence ID" value="GAA2088755.1"/>
    <property type="molecule type" value="Genomic_DNA"/>
</dbReference>
<dbReference type="InterPro" id="IPR018060">
    <property type="entry name" value="HTH_AraC"/>
</dbReference>
<keyword evidence="8" id="KW-0862">Zinc</keyword>
<dbReference type="InterPro" id="IPR009057">
    <property type="entry name" value="Homeodomain-like_sf"/>
</dbReference>
<evidence type="ECO:0000256" key="5">
    <source>
        <dbReference type="ARBA" id="ARBA00022679"/>
    </source>
</evidence>
<dbReference type="InterPro" id="IPR004026">
    <property type="entry name" value="Ada_DNA_repair_Zn-bd"/>
</dbReference>
<dbReference type="InterPro" id="IPR037046">
    <property type="entry name" value="AlkA_N_sf"/>
</dbReference>
<keyword evidence="5" id="KW-0808">Transferase</keyword>
<evidence type="ECO:0000256" key="8">
    <source>
        <dbReference type="ARBA" id="ARBA00022833"/>
    </source>
</evidence>
<evidence type="ECO:0000256" key="9">
    <source>
        <dbReference type="ARBA" id="ARBA00023015"/>
    </source>
</evidence>
<evidence type="ECO:0000256" key="2">
    <source>
        <dbReference type="ARBA" id="ARBA00001947"/>
    </source>
</evidence>
<evidence type="ECO:0000256" key="4">
    <source>
        <dbReference type="ARBA" id="ARBA00022603"/>
    </source>
</evidence>
<dbReference type="InterPro" id="IPR011257">
    <property type="entry name" value="DNA_glycosylase"/>
</dbReference>
<dbReference type="InterPro" id="IPR023170">
    <property type="entry name" value="HhH_base_excis_C"/>
</dbReference>
<dbReference type="SUPFAM" id="SSF57884">
    <property type="entry name" value="Ada DNA repair protein, N-terminal domain (N-Ada 10)"/>
    <property type="match status" value="1"/>
</dbReference>
<dbReference type="PROSITE" id="PS01124">
    <property type="entry name" value="HTH_ARAC_FAMILY_2"/>
    <property type="match status" value="1"/>
</dbReference>
<evidence type="ECO:0000256" key="3">
    <source>
        <dbReference type="ARBA" id="ARBA00012000"/>
    </source>
</evidence>
<dbReference type="EC" id="3.2.2.21" evidence="3"/>
<comment type="catalytic activity">
    <reaction evidence="1">
        <text>Hydrolysis of alkylated DNA, releasing 3-methyladenine, 3-methylguanine, 7-methylguanine and 7-methyladenine.</text>
        <dbReference type="EC" id="3.2.2.21"/>
    </reaction>
</comment>
<proteinExistence type="predicted"/>
<comment type="caution">
    <text evidence="16">The sequence shown here is derived from an EMBL/GenBank/DDBJ whole genome shotgun (WGS) entry which is preliminary data.</text>
</comment>